<dbReference type="Gene3D" id="3.40.50.720">
    <property type="entry name" value="NAD(P)-binding Rossmann-like Domain"/>
    <property type="match status" value="1"/>
</dbReference>
<dbReference type="SUPFAM" id="SSF51735">
    <property type="entry name" value="NAD(P)-binding Rossmann-fold domains"/>
    <property type="match status" value="1"/>
</dbReference>
<protein>
    <recommendedName>
        <fullName evidence="1">NAD-dependent epimerase/dehydratase domain-containing protein</fullName>
    </recommendedName>
</protein>
<evidence type="ECO:0000313" key="3">
    <source>
        <dbReference type="Proteomes" id="UP000027432"/>
    </source>
</evidence>
<dbReference type="Proteomes" id="UP000027432">
    <property type="component" value="Unassembled WGS sequence"/>
</dbReference>
<dbReference type="InterPro" id="IPR036291">
    <property type="entry name" value="NAD(P)-bd_dom_sf"/>
</dbReference>
<evidence type="ECO:0000259" key="1">
    <source>
        <dbReference type="Pfam" id="PF01370"/>
    </source>
</evidence>
<proteinExistence type="predicted"/>
<dbReference type="InterPro" id="IPR001509">
    <property type="entry name" value="Epimerase_deHydtase"/>
</dbReference>
<sequence>MTRRVLILGMGGVFGTAAARAFRAAGWDVDRYRRGTDMGISARGARWIVNAMNPPNYHDWAGEIPKITSQVLAAARDSGASVMVPGNVYVYGREPSPWSIKTPHHPCTRKGRVRAEMEERYRAHAEDGHSVVILRSGDFIHPEAANTILNRLMLKDLRKGRITSLGKPEARRTYADLDDLTRVAVRLAETGDAEPGLLDLGFPGTVFSARELAEELSRQMGREIAIKRFPWMALLLASPVWELARELREMRYLYDMSHSIDGSEFSARFPDMTPKTLERIVFEHLYIRGLKVVPDQGRTMSTQTSF</sequence>
<dbReference type="OrthoDB" id="7170465at2"/>
<accession>A0A074J9U0</accession>
<comment type="caution">
    <text evidence="2">The sequence shown here is derived from an EMBL/GenBank/DDBJ whole genome shotgun (WGS) entry which is preliminary data.</text>
</comment>
<dbReference type="RefSeq" id="WP_051692324.1">
    <property type="nucleotide sequence ID" value="NZ_AUND01000012.1"/>
</dbReference>
<dbReference type="AlphaFoldDB" id="A0A074J9U0"/>
<dbReference type="EMBL" id="AUND01000012">
    <property type="protein sequence ID" value="KEO54386.1"/>
    <property type="molecule type" value="Genomic_DNA"/>
</dbReference>
<dbReference type="Pfam" id="PF01370">
    <property type="entry name" value="Epimerase"/>
    <property type="match status" value="1"/>
</dbReference>
<reference evidence="2 3" key="1">
    <citation type="submission" date="2013-07" db="EMBL/GenBank/DDBJ databases">
        <title>Thioclava pacifica DSM 10166 Genome Sequencing.</title>
        <authorList>
            <person name="Lai Q."/>
            <person name="Shao Z."/>
        </authorList>
    </citation>
    <scope>NUCLEOTIDE SEQUENCE [LARGE SCALE GENOMIC DNA]</scope>
    <source>
        <strain evidence="2 3">DSM 10166</strain>
    </source>
</reference>
<keyword evidence="3" id="KW-1185">Reference proteome</keyword>
<dbReference type="STRING" id="1353537.TP2_05520"/>
<evidence type="ECO:0000313" key="2">
    <source>
        <dbReference type="EMBL" id="KEO54386.1"/>
    </source>
</evidence>
<gene>
    <name evidence="2" type="ORF">TP2_05520</name>
</gene>
<organism evidence="2 3">
    <name type="scientific">Thioclava pacifica DSM 10166</name>
    <dbReference type="NCBI Taxonomy" id="1353537"/>
    <lineage>
        <taxon>Bacteria</taxon>
        <taxon>Pseudomonadati</taxon>
        <taxon>Pseudomonadota</taxon>
        <taxon>Alphaproteobacteria</taxon>
        <taxon>Rhodobacterales</taxon>
        <taxon>Paracoccaceae</taxon>
        <taxon>Thioclava</taxon>
    </lineage>
</organism>
<name>A0A074J9U0_9RHOB</name>
<dbReference type="eggNOG" id="COG0451">
    <property type="taxonomic scope" value="Bacteria"/>
</dbReference>
<feature type="domain" description="NAD-dependent epimerase/dehydratase" evidence="1">
    <location>
        <begin position="67"/>
        <end position="193"/>
    </location>
</feature>